<feature type="compositionally biased region" description="Polar residues" evidence="1">
    <location>
        <begin position="62"/>
        <end position="80"/>
    </location>
</feature>
<dbReference type="EMBL" id="CCYA01000278">
    <property type="protein sequence ID" value="CEH16157.1"/>
    <property type="molecule type" value="Genomic_DNA"/>
</dbReference>
<reference evidence="3" key="1">
    <citation type="submission" date="2014-09" db="EMBL/GenBank/DDBJ databases">
        <authorList>
            <person name="Sharma Rahul"/>
            <person name="Thines Marco"/>
        </authorList>
    </citation>
    <scope>NUCLEOTIDE SEQUENCE [LARGE SCALE GENOMIC DNA]</scope>
</reference>
<keyword evidence="3" id="KW-1185">Reference proteome</keyword>
<name>A0A0P1BJ90_9BASI</name>
<feature type="region of interest" description="Disordered" evidence="1">
    <location>
        <begin position="61"/>
        <end position="141"/>
    </location>
</feature>
<evidence type="ECO:0000313" key="2">
    <source>
        <dbReference type="EMBL" id="CEH16157.1"/>
    </source>
</evidence>
<dbReference type="Proteomes" id="UP000054845">
    <property type="component" value="Unassembled WGS sequence"/>
</dbReference>
<sequence>MLACLSHKQTGDSTALRALTPGRKSDLESRTLPASCSSRFGPNVRGNVNIAQSARAVKRVTVGTSTSTHTPVEATASSQTIRRESHSIERPDLRTSLARVRCRYVSSPQGAAGEREERGARSEEESPNQRANQAPFAEHTQ</sequence>
<evidence type="ECO:0000256" key="1">
    <source>
        <dbReference type="SAM" id="MobiDB-lite"/>
    </source>
</evidence>
<evidence type="ECO:0000313" key="3">
    <source>
        <dbReference type="Proteomes" id="UP000054845"/>
    </source>
</evidence>
<feature type="compositionally biased region" description="Basic and acidic residues" evidence="1">
    <location>
        <begin position="113"/>
        <end position="124"/>
    </location>
</feature>
<accession>A0A0P1BJ90</accession>
<dbReference type="AlphaFoldDB" id="A0A0P1BJ90"/>
<proteinExistence type="predicted"/>
<feature type="compositionally biased region" description="Basic and acidic residues" evidence="1">
    <location>
        <begin position="81"/>
        <end position="93"/>
    </location>
</feature>
<protein>
    <submittedName>
        <fullName evidence="2">Uncharacterized protein</fullName>
    </submittedName>
</protein>
<organism evidence="2 3">
    <name type="scientific">Ceraceosorus bombacis</name>
    <dbReference type="NCBI Taxonomy" id="401625"/>
    <lineage>
        <taxon>Eukaryota</taxon>
        <taxon>Fungi</taxon>
        <taxon>Dikarya</taxon>
        <taxon>Basidiomycota</taxon>
        <taxon>Ustilaginomycotina</taxon>
        <taxon>Exobasidiomycetes</taxon>
        <taxon>Ceraceosorales</taxon>
        <taxon>Ceraceosoraceae</taxon>
        <taxon>Ceraceosorus</taxon>
    </lineage>
</organism>